<evidence type="ECO:0000259" key="2">
    <source>
        <dbReference type="Pfam" id="PF09747"/>
    </source>
</evidence>
<dbReference type="InterPro" id="IPR018613">
    <property type="entry name" value="Ccdc97-like"/>
</dbReference>
<evidence type="ECO:0000256" key="1">
    <source>
        <dbReference type="SAM" id="MobiDB-lite"/>
    </source>
</evidence>
<dbReference type="PANTHER" id="PTHR31840:SF1">
    <property type="entry name" value="COILED-COIL DOMAIN-CONTAINING PROTEIN 97"/>
    <property type="match status" value="1"/>
</dbReference>
<dbReference type="Pfam" id="PF09747">
    <property type="entry name" value="CCD97-like_C"/>
    <property type="match status" value="2"/>
</dbReference>
<sequence>MPLFPVGTGVAPDADSSQMESDPVKRTQSPSAATKIKNRRKRYLDMHPEYFSADLELADPLLYDRLIRRFQTPAEREAEGRAKGFSGVLQADLCRSEAKFEALSHPDPHAMFSYTRGPNGEILAEDRDEIPPNKEEGEKAWRWEMTLRFLRGEDGDFDYASVDDNDEYDDWNAEQEKYFDDEEPEWLVEGVDDGEVKSHLQGETGLHLFSCFTILARERKFLLRLFAAYSRRMGWDPIFISHDQNVINDASSISVMGMPHSSCFSRPSRPPAELRMQCSSLYLNKDEFHSVDTPTEPGYCIQDETILARGQIER</sequence>
<reference evidence="3" key="2">
    <citation type="submission" date="2025-08" db="UniProtKB">
        <authorList>
            <consortium name="RefSeq"/>
        </authorList>
    </citation>
    <scope>IDENTIFICATION</scope>
</reference>
<proteinExistence type="predicted"/>
<dbReference type="PANTHER" id="PTHR31840">
    <property type="entry name" value="COILED-COIL DOMAIN-CONTAINING PROTEIN 97"/>
    <property type="match status" value="1"/>
</dbReference>
<dbReference type="VEuPathDB" id="FungiDB:An07g05170"/>
<name>A0AAJ8DZ39_ASPNG</name>
<feature type="compositionally biased region" description="Polar residues" evidence="1">
    <location>
        <begin position="15"/>
        <end position="32"/>
    </location>
</feature>
<feature type="domain" description="CCD97-like C-terminal" evidence="2">
    <location>
        <begin position="131"/>
        <end position="182"/>
    </location>
</feature>
<accession>A0AAJ8DZ39</accession>
<dbReference type="AlphaFoldDB" id="A0AAJ8DZ39"/>
<feature type="domain" description="CCD97-like C-terminal" evidence="2">
    <location>
        <begin position="38"/>
        <end position="103"/>
    </location>
</feature>
<organism evidence="3">
    <name type="scientific">Aspergillus niger</name>
    <dbReference type="NCBI Taxonomy" id="5061"/>
    <lineage>
        <taxon>Eukaryota</taxon>
        <taxon>Fungi</taxon>
        <taxon>Dikarya</taxon>
        <taxon>Ascomycota</taxon>
        <taxon>Pezizomycotina</taxon>
        <taxon>Eurotiomycetes</taxon>
        <taxon>Eurotiomycetidae</taxon>
        <taxon>Eurotiales</taxon>
        <taxon>Aspergillaceae</taxon>
        <taxon>Aspergillus</taxon>
        <taxon>Aspergillus subgen. Circumdati</taxon>
    </lineage>
</organism>
<dbReference type="RefSeq" id="XP_059600934.1">
    <property type="nucleotide sequence ID" value="XM_059748456.1"/>
</dbReference>
<gene>
    <name evidence="3" type="ORF">An07g05170</name>
</gene>
<reference evidence="3" key="1">
    <citation type="submission" date="2025-02" db="EMBL/GenBank/DDBJ databases">
        <authorList>
            <consortium name="NCBI Genome Project"/>
        </authorList>
    </citation>
    <scope>NUCLEOTIDE SEQUENCE</scope>
</reference>
<dbReference type="InterPro" id="IPR040233">
    <property type="entry name" value="CCD97-like_C"/>
</dbReference>
<dbReference type="KEGG" id="ang:An07g05170"/>
<protein>
    <recommendedName>
        <fullName evidence="2">CCD97-like C-terminal domain-containing protein</fullName>
    </recommendedName>
</protein>
<feature type="region of interest" description="Disordered" evidence="1">
    <location>
        <begin position="1"/>
        <end position="39"/>
    </location>
</feature>
<dbReference type="GeneID" id="4981784"/>
<evidence type="ECO:0000313" key="3">
    <source>
        <dbReference type="RefSeq" id="XP_059600934.1"/>
    </source>
</evidence>